<dbReference type="OrthoDB" id="1938992at2759"/>
<dbReference type="PANTHER" id="PTHR38422:SF1">
    <property type="entry name" value="SOMETHING ABOUT SILENCING PROTEIN 4"/>
    <property type="match status" value="1"/>
</dbReference>
<gene>
    <name evidence="3" type="ORF">MMYC01_209600</name>
</gene>
<feature type="region of interest" description="Disordered" evidence="1">
    <location>
        <begin position="93"/>
        <end position="183"/>
    </location>
</feature>
<feature type="compositionally biased region" description="Low complexity" evidence="1">
    <location>
        <begin position="485"/>
        <end position="495"/>
    </location>
</feature>
<proteinExistence type="predicted"/>
<feature type="region of interest" description="Disordered" evidence="1">
    <location>
        <begin position="370"/>
        <end position="495"/>
    </location>
</feature>
<dbReference type="Pfam" id="PF15460">
    <property type="entry name" value="SAS4"/>
    <property type="match status" value="1"/>
</dbReference>
<evidence type="ECO:0000256" key="1">
    <source>
        <dbReference type="SAM" id="MobiDB-lite"/>
    </source>
</evidence>
<dbReference type="InterPro" id="IPR029184">
    <property type="entry name" value="Sas4_dom"/>
</dbReference>
<reference evidence="3 4" key="1">
    <citation type="journal article" date="2016" name="Genome Announc.">
        <title>Genome Sequence of Madurella mycetomatis mm55, Isolated from a Human Mycetoma Case in Sudan.</title>
        <authorList>
            <person name="Smit S."/>
            <person name="Derks M.F."/>
            <person name="Bervoets S."/>
            <person name="Fahal A."/>
            <person name="van Leeuwen W."/>
            <person name="van Belkum A."/>
            <person name="van de Sande W.W."/>
        </authorList>
    </citation>
    <scope>NUCLEOTIDE SEQUENCE [LARGE SCALE GENOMIC DNA]</scope>
    <source>
        <strain evidence="4">mm55</strain>
    </source>
</reference>
<feature type="region of interest" description="Disordered" evidence="1">
    <location>
        <begin position="223"/>
        <end position="242"/>
    </location>
</feature>
<dbReference type="VEuPathDB" id="FungiDB:MMYC01_209600"/>
<dbReference type="PANTHER" id="PTHR38422">
    <property type="entry name" value="SOMETHING ABOUT SILENCING PROTEIN 4"/>
    <property type="match status" value="1"/>
</dbReference>
<evidence type="ECO:0000313" key="4">
    <source>
        <dbReference type="Proteomes" id="UP000078237"/>
    </source>
</evidence>
<feature type="compositionally biased region" description="Basic and acidic residues" evidence="1">
    <location>
        <begin position="55"/>
        <end position="65"/>
    </location>
</feature>
<accession>A0A175VUC2</accession>
<dbReference type="InterPro" id="IPR038988">
    <property type="entry name" value="Sas4"/>
</dbReference>
<protein>
    <recommendedName>
        <fullName evidence="2">Something about silencing protein 4 domain-containing protein</fullName>
    </recommendedName>
</protein>
<dbReference type="GO" id="GO:0004402">
    <property type="term" value="F:histone acetyltransferase activity"/>
    <property type="evidence" value="ECO:0007669"/>
    <property type="project" value="TreeGrafter"/>
</dbReference>
<keyword evidence="4" id="KW-1185">Reference proteome</keyword>
<feature type="compositionally biased region" description="Acidic residues" evidence="1">
    <location>
        <begin position="399"/>
        <end position="441"/>
    </location>
</feature>
<dbReference type="EMBL" id="LCTW02000363">
    <property type="protein sequence ID" value="KXX74334.1"/>
    <property type="molecule type" value="Genomic_DNA"/>
</dbReference>
<sequence length="562" mass="62766">MAMTTSVTRSRRAEGLRLPHSRIPNGHHHRLIANTTAKPTQNNQQFPVNPPRAKRPLEASGRDCDPIVPKKARFTTGIAVEIPARPSFHARFTSREPADARPSQALPPKPTVTGRPNPPSRSRATPPAADAAANATLSSTQQQPALTRHQEKVANGLKHELDRLQPSAADTKDQGRKLRSQEATRFKSELSAYFPDYDEVIGNDPKEHHILNLETPIVVVSSKSDAAPPNSDPQPHAPRQEAYPVRSYSDALFTDLFDAQRVDPIVPFLNERKSLDDPLPDSFFEPAHKKAERLERSIRNSEKGRAQHEKDQIIRLLDGLQGHDWLRVMGVSGITESRKKQFEPAREHFIKGCQAILEKFRRWAAEEKRRKQEKDRAAAEAGRQAEREAATSEEKDVESGEADEGSADEDEEIADSDADMENGDGGPDGEPDGEPPDDSDVDATIAKQLREEALAAANKKTTSRRGQGRGRGQGRRTPPPRKSPPVKTVPVKTAPEPAKEFTSFFAKRYQRDAALNTNRRRGRKVMAWGHPVPDVEEADWNLPAEYRDDDALKSRARRRRRE</sequence>
<feature type="compositionally biased region" description="Basic and acidic residues" evidence="1">
    <location>
        <begin position="170"/>
        <end position="183"/>
    </location>
</feature>
<feature type="compositionally biased region" description="Low complexity" evidence="1">
    <location>
        <begin position="120"/>
        <end position="136"/>
    </location>
</feature>
<comment type="caution">
    <text evidence="3">The sequence shown here is derived from an EMBL/GenBank/DDBJ whole genome shotgun (WGS) entry which is preliminary data.</text>
</comment>
<organism evidence="3 4">
    <name type="scientific">Madurella mycetomatis</name>
    <dbReference type="NCBI Taxonomy" id="100816"/>
    <lineage>
        <taxon>Eukaryota</taxon>
        <taxon>Fungi</taxon>
        <taxon>Dikarya</taxon>
        <taxon>Ascomycota</taxon>
        <taxon>Pezizomycotina</taxon>
        <taxon>Sordariomycetes</taxon>
        <taxon>Sordariomycetidae</taxon>
        <taxon>Sordariales</taxon>
        <taxon>Sordariales incertae sedis</taxon>
        <taxon>Madurella</taxon>
    </lineage>
</organism>
<dbReference type="GO" id="GO:0033255">
    <property type="term" value="C:SAS acetyltransferase complex"/>
    <property type="evidence" value="ECO:0007669"/>
    <property type="project" value="InterPro"/>
</dbReference>
<dbReference type="AlphaFoldDB" id="A0A175VUC2"/>
<feature type="region of interest" description="Disordered" evidence="1">
    <location>
        <begin position="541"/>
        <end position="562"/>
    </location>
</feature>
<name>A0A175VUC2_9PEZI</name>
<feature type="compositionally biased region" description="Polar residues" evidence="1">
    <location>
        <begin position="33"/>
        <end position="47"/>
    </location>
</feature>
<feature type="region of interest" description="Disordered" evidence="1">
    <location>
        <begin position="1"/>
        <end position="68"/>
    </location>
</feature>
<evidence type="ECO:0000313" key="3">
    <source>
        <dbReference type="EMBL" id="KXX74334.1"/>
    </source>
</evidence>
<dbReference type="Proteomes" id="UP000078237">
    <property type="component" value="Unassembled WGS sequence"/>
</dbReference>
<feature type="domain" description="Something about silencing protein 4" evidence="2">
    <location>
        <begin position="277"/>
        <end position="372"/>
    </location>
</feature>
<evidence type="ECO:0000259" key="2">
    <source>
        <dbReference type="Pfam" id="PF15460"/>
    </source>
</evidence>
<feature type="compositionally biased region" description="Basic and acidic residues" evidence="1">
    <location>
        <begin position="148"/>
        <end position="163"/>
    </location>
</feature>
<dbReference type="STRING" id="100816.A0A175VUC2"/>
<feature type="compositionally biased region" description="Basic and acidic residues" evidence="1">
    <location>
        <begin position="370"/>
        <end position="398"/>
    </location>
</feature>
<feature type="compositionally biased region" description="Basic residues" evidence="1">
    <location>
        <begin position="461"/>
        <end position="474"/>
    </location>
</feature>